<protein>
    <recommendedName>
        <fullName evidence="8">Propionate 3-nitronate monooxygenase</fullName>
    </recommendedName>
</protein>
<reference evidence="10 11" key="1">
    <citation type="submission" date="2014-09" db="EMBL/GenBank/DDBJ databases">
        <authorList>
            <person name="McGinnis J.M."/>
            <person name="Wolfgang W.J."/>
        </authorList>
    </citation>
    <scope>NUCLEOTIDE SEQUENCE [LARGE SCALE GENOMIC DNA]</scope>
    <source>
        <strain evidence="10 11">5503</strain>
    </source>
</reference>
<evidence type="ECO:0000256" key="8">
    <source>
        <dbReference type="ARBA" id="ARBA00031155"/>
    </source>
</evidence>
<evidence type="ECO:0000256" key="9">
    <source>
        <dbReference type="ARBA" id="ARBA00049401"/>
    </source>
</evidence>
<dbReference type="Proteomes" id="UP000029858">
    <property type="component" value="Unassembled WGS sequence"/>
</dbReference>
<dbReference type="Gene3D" id="3.20.20.70">
    <property type="entry name" value="Aldolase class I"/>
    <property type="match status" value="1"/>
</dbReference>
<comment type="cofactor">
    <cofactor evidence="1">
        <name>FMN</name>
        <dbReference type="ChEBI" id="CHEBI:58210"/>
    </cofactor>
</comment>
<dbReference type="Pfam" id="PF03060">
    <property type="entry name" value="NMO"/>
    <property type="match status" value="1"/>
</dbReference>
<reference evidence="10 11" key="2">
    <citation type="submission" date="2014-10" db="EMBL/GenBank/DDBJ databases">
        <title>Paracoccus sanguinis sp. nov., isolated from clinical specimens of New York State patients.</title>
        <authorList>
            <person name="Mingle L.A."/>
            <person name="Cole J.A."/>
            <person name="Lapierre P."/>
            <person name="Musser K.A."/>
        </authorList>
    </citation>
    <scope>NUCLEOTIDE SEQUENCE [LARGE SCALE GENOMIC DNA]</scope>
    <source>
        <strain evidence="10 11">5503</strain>
    </source>
</reference>
<dbReference type="InterPro" id="IPR004136">
    <property type="entry name" value="NMO"/>
</dbReference>
<comment type="caution">
    <text evidence="10">The sequence shown here is derived from an EMBL/GenBank/DDBJ whole genome shotgun (WGS) entry which is preliminary data.</text>
</comment>
<dbReference type="InterPro" id="IPR013785">
    <property type="entry name" value="Aldolase_TIM"/>
</dbReference>
<dbReference type="EMBL" id="JRKQ01000011">
    <property type="protein sequence ID" value="KGJ23124.1"/>
    <property type="molecule type" value="Genomic_DNA"/>
</dbReference>
<comment type="similarity">
    <text evidence="2">Belongs to the nitronate monooxygenase family. NMO class I subfamily.</text>
</comment>
<evidence type="ECO:0000256" key="7">
    <source>
        <dbReference type="ARBA" id="ARBA00023033"/>
    </source>
</evidence>
<sequence length="337" mass="33717">MSLIDRLGMRVAVIQAPMAGTSTPALSAAVSEAGGLGCLGLGAMRAEEAAAAMAETRALTARPFGVNLFCHRPESSDPARQAAWLARLAPHFDQFGATPPATLRDIYPSFTRNDALLAAVVAAGPALVSFHFGLPRPDQIAALRATGAVLAATATSPAEAEAIHKAGLDAVIAQGWEAGGHRGIFDPSGPDARLGTLDLVAALVPLGLPVIAAGGIMDRRDSRAALAAGAVAVQCGTAFLAAPEAATPAAHRAALSGGATVMTAAISGRPARCCANRFTAIPDDATPGYPMTYDAGKALNAAALAAGETGYGAQWAGTGCARTVARPAAETLAALAP</sequence>
<name>A0A099GK09_9RHOB</name>
<keyword evidence="10" id="KW-0223">Dioxygenase</keyword>
<keyword evidence="7" id="KW-0503">Monooxygenase</keyword>
<dbReference type="GO" id="GO:0051213">
    <property type="term" value="F:dioxygenase activity"/>
    <property type="evidence" value="ECO:0007669"/>
    <property type="project" value="UniProtKB-KW"/>
</dbReference>
<evidence type="ECO:0000313" key="11">
    <source>
        <dbReference type="Proteomes" id="UP000029858"/>
    </source>
</evidence>
<accession>A0A099GK09</accession>
<dbReference type="RefSeq" id="WP_036707589.1">
    <property type="nucleotide sequence ID" value="NZ_CP051542.1"/>
</dbReference>
<evidence type="ECO:0000256" key="6">
    <source>
        <dbReference type="ARBA" id="ARBA00023002"/>
    </source>
</evidence>
<dbReference type="CDD" id="cd04730">
    <property type="entry name" value="NPD_like"/>
    <property type="match status" value="1"/>
</dbReference>
<comment type="catalytic activity">
    <reaction evidence="9">
        <text>3 propionate 3-nitronate + 3 O2 + H2O = 3 3-oxopropanoate + 2 nitrate + nitrite + H2O2 + 3 H(+)</text>
        <dbReference type="Rhea" id="RHEA:57332"/>
        <dbReference type="ChEBI" id="CHEBI:15377"/>
        <dbReference type="ChEBI" id="CHEBI:15378"/>
        <dbReference type="ChEBI" id="CHEBI:15379"/>
        <dbReference type="ChEBI" id="CHEBI:16240"/>
        <dbReference type="ChEBI" id="CHEBI:16301"/>
        <dbReference type="ChEBI" id="CHEBI:17632"/>
        <dbReference type="ChEBI" id="CHEBI:33190"/>
        <dbReference type="ChEBI" id="CHEBI:136067"/>
    </reaction>
</comment>
<dbReference type="PANTHER" id="PTHR42747">
    <property type="entry name" value="NITRONATE MONOOXYGENASE-RELATED"/>
    <property type="match status" value="1"/>
</dbReference>
<dbReference type="AlphaFoldDB" id="A0A099GK09"/>
<dbReference type="PANTHER" id="PTHR42747:SF3">
    <property type="entry name" value="NITRONATE MONOOXYGENASE-RELATED"/>
    <property type="match status" value="1"/>
</dbReference>
<keyword evidence="4" id="KW-0285">Flavoprotein</keyword>
<evidence type="ECO:0000256" key="3">
    <source>
        <dbReference type="ARBA" id="ARBA00022575"/>
    </source>
</evidence>
<organism evidence="10 11">
    <name type="scientific">Paracoccus sanguinis</name>
    <dbReference type="NCBI Taxonomy" id="1545044"/>
    <lineage>
        <taxon>Bacteria</taxon>
        <taxon>Pseudomonadati</taxon>
        <taxon>Pseudomonadota</taxon>
        <taxon>Alphaproteobacteria</taxon>
        <taxon>Rhodobacterales</taxon>
        <taxon>Paracoccaceae</taxon>
        <taxon>Paracoccus</taxon>
    </lineage>
</organism>
<evidence type="ECO:0000256" key="2">
    <source>
        <dbReference type="ARBA" id="ARBA00009881"/>
    </source>
</evidence>
<dbReference type="SUPFAM" id="SSF51412">
    <property type="entry name" value="Inosine monophosphate dehydrogenase (IMPDH)"/>
    <property type="match status" value="1"/>
</dbReference>
<keyword evidence="5" id="KW-0288">FMN</keyword>
<keyword evidence="3" id="KW-0216">Detoxification</keyword>
<evidence type="ECO:0000256" key="1">
    <source>
        <dbReference type="ARBA" id="ARBA00001917"/>
    </source>
</evidence>
<dbReference type="GO" id="GO:0018580">
    <property type="term" value="F:nitronate monooxygenase activity"/>
    <property type="evidence" value="ECO:0007669"/>
    <property type="project" value="InterPro"/>
</dbReference>
<evidence type="ECO:0000256" key="5">
    <source>
        <dbReference type="ARBA" id="ARBA00022643"/>
    </source>
</evidence>
<evidence type="ECO:0000313" key="10">
    <source>
        <dbReference type="EMBL" id="KGJ23124.1"/>
    </source>
</evidence>
<gene>
    <name evidence="10" type="ORF">IX56_04035</name>
</gene>
<keyword evidence="6" id="KW-0560">Oxidoreductase</keyword>
<proteinExistence type="inferred from homology"/>
<evidence type="ECO:0000256" key="4">
    <source>
        <dbReference type="ARBA" id="ARBA00022630"/>
    </source>
</evidence>
<dbReference type="GO" id="GO:0009636">
    <property type="term" value="P:response to toxic substance"/>
    <property type="evidence" value="ECO:0007669"/>
    <property type="project" value="UniProtKB-KW"/>
</dbReference>